<evidence type="ECO:0000259" key="1">
    <source>
        <dbReference type="Pfam" id="PF00903"/>
    </source>
</evidence>
<proteinExistence type="predicted"/>
<dbReference type="EMBL" id="FODD01000002">
    <property type="protein sequence ID" value="SEN19133.1"/>
    <property type="molecule type" value="Genomic_DNA"/>
</dbReference>
<dbReference type="Gene3D" id="3.10.180.10">
    <property type="entry name" value="2,3-Dihydroxybiphenyl 1,2-Dioxygenase, domain 1"/>
    <property type="match status" value="1"/>
</dbReference>
<evidence type="ECO:0000313" key="2">
    <source>
        <dbReference type="EMBL" id="SEN19133.1"/>
    </source>
</evidence>
<reference evidence="2 3" key="1">
    <citation type="submission" date="2016-10" db="EMBL/GenBank/DDBJ databases">
        <authorList>
            <person name="de Groot N.N."/>
        </authorList>
    </citation>
    <scope>NUCLEOTIDE SEQUENCE [LARGE SCALE GENOMIC DNA]</scope>
    <source>
        <strain evidence="2 3">CGMCC 4.2026</strain>
    </source>
</reference>
<evidence type="ECO:0000313" key="3">
    <source>
        <dbReference type="Proteomes" id="UP000181951"/>
    </source>
</evidence>
<dbReference type="SUPFAM" id="SSF54593">
    <property type="entry name" value="Glyoxalase/Bleomycin resistance protein/Dihydroxybiphenyl dioxygenase"/>
    <property type="match status" value="1"/>
</dbReference>
<dbReference type="Proteomes" id="UP000181951">
    <property type="component" value="Unassembled WGS sequence"/>
</dbReference>
<dbReference type="Pfam" id="PF00903">
    <property type="entry name" value="Glyoxalase"/>
    <property type="match status" value="1"/>
</dbReference>
<dbReference type="OrthoDB" id="8116053at2"/>
<dbReference type="InterPro" id="IPR029068">
    <property type="entry name" value="Glyas_Bleomycin-R_OHBP_Dase"/>
</dbReference>
<organism evidence="2 3">
    <name type="scientific">Actinacidiphila rubida</name>
    <dbReference type="NCBI Taxonomy" id="310780"/>
    <lineage>
        <taxon>Bacteria</taxon>
        <taxon>Bacillati</taxon>
        <taxon>Actinomycetota</taxon>
        <taxon>Actinomycetes</taxon>
        <taxon>Kitasatosporales</taxon>
        <taxon>Streptomycetaceae</taxon>
        <taxon>Actinacidiphila</taxon>
    </lineage>
</organism>
<sequence>MDVLFITSVAAVVADPPLSRALFIDALGLPLEGEGDGYYSSGNVPGSRHFGLWPLSEAAQACFGTAEWPADRVVPQASIEFEVASPEAVAAAGDELSGAGFALVHAARTEPWGQTVARLLTADGLIVGISYAPVLHDVPEDRSSG</sequence>
<name>A0A1H8EI34_9ACTN</name>
<dbReference type="STRING" id="310780.SAMN05216267_1002220"/>
<gene>
    <name evidence="2" type="ORF">SAMN05216267_1002220</name>
</gene>
<protein>
    <recommendedName>
        <fullName evidence="1">Glyoxalase/fosfomycin resistance/dioxygenase domain-containing protein</fullName>
    </recommendedName>
</protein>
<dbReference type="RefSeq" id="WP_069462113.1">
    <property type="nucleotide sequence ID" value="NZ_FODD01000002.1"/>
</dbReference>
<accession>A0A1H8EI34</accession>
<keyword evidence="3" id="KW-1185">Reference proteome</keyword>
<dbReference type="AlphaFoldDB" id="A0A1H8EI34"/>
<feature type="domain" description="Glyoxalase/fosfomycin resistance/dioxygenase" evidence="1">
    <location>
        <begin position="7"/>
        <end position="125"/>
    </location>
</feature>
<dbReference type="InterPro" id="IPR004360">
    <property type="entry name" value="Glyas_Fos-R_dOase_dom"/>
</dbReference>